<evidence type="ECO:0000259" key="4">
    <source>
        <dbReference type="Pfam" id="PF13193"/>
    </source>
</evidence>
<dbReference type="PANTHER" id="PTHR24096:SF149">
    <property type="entry name" value="AMP-BINDING DOMAIN-CONTAINING PROTEIN-RELATED"/>
    <property type="match status" value="1"/>
</dbReference>
<dbReference type="InterPro" id="IPR000873">
    <property type="entry name" value="AMP-dep_synth/lig_dom"/>
</dbReference>
<dbReference type="EMBL" id="RFFG01000188">
    <property type="protein sequence ID" value="RMI33085.1"/>
    <property type="molecule type" value="Genomic_DNA"/>
</dbReference>
<dbReference type="OrthoDB" id="3451493at2"/>
<proteinExistence type="inferred from homology"/>
<dbReference type="AlphaFoldDB" id="A0A3M2LAW9"/>
<dbReference type="InterPro" id="IPR025110">
    <property type="entry name" value="AMP-bd_C"/>
</dbReference>
<evidence type="ECO:0000259" key="3">
    <source>
        <dbReference type="Pfam" id="PF00501"/>
    </source>
</evidence>
<dbReference type="InterPro" id="IPR045851">
    <property type="entry name" value="AMP-bd_C_sf"/>
</dbReference>
<dbReference type="GO" id="GO:0016405">
    <property type="term" value="F:CoA-ligase activity"/>
    <property type="evidence" value="ECO:0007669"/>
    <property type="project" value="TreeGrafter"/>
</dbReference>
<accession>A0A3M2LAW9</accession>
<protein>
    <recommendedName>
        <fullName evidence="7">Long-chain fatty acid--CoA ligase</fullName>
    </recommendedName>
</protein>
<dbReference type="InterPro" id="IPR042099">
    <property type="entry name" value="ANL_N_sf"/>
</dbReference>
<dbReference type="Proteomes" id="UP000282674">
    <property type="component" value="Unassembled WGS sequence"/>
</dbReference>
<comment type="similarity">
    <text evidence="1">Belongs to the ATP-dependent AMP-binding enzyme family.</text>
</comment>
<dbReference type="RefSeq" id="WP_122199969.1">
    <property type="nucleotide sequence ID" value="NZ_JBHSKC010000023.1"/>
</dbReference>
<name>A0A3M2LAW9_9ACTN</name>
<dbReference type="Gene3D" id="3.30.300.30">
    <property type="match status" value="1"/>
</dbReference>
<evidence type="ECO:0000256" key="1">
    <source>
        <dbReference type="ARBA" id="ARBA00006432"/>
    </source>
</evidence>
<evidence type="ECO:0000313" key="5">
    <source>
        <dbReference type="EMBL" id="RMI33085.1"/>
    </source>
</evidence>
<dbReference type="Pfam" id="PF00501">
    <property type="entry name" value="AMP-binding"/>
    <property type="match status" value="1"/>
</dbReference>
<keyword evidence="6" id="KW-1185">Reference proteome</keyword>
<gene>
    <name evidence="5" type="ORF">EBO15_41750</name>
</gene>
<evidence type="ECO:0008006" key="7">
    <source>
        <dbReference type="Google" id="ProtNLM"/>
    </source>
</evidence>
<feature type="domain" description="AMP-dependent synthetase/ligase" evidence="3">
    <location>
        <begin position="34"/>
        <end position="383"/>
    </location>
</feature>
<evidence type="ECO:0000313" key="6">
    <source>
        <dbReference type="Proteomes" id="UP000282674"/>
    </source>
</evidence>
<dbReference type="PANTHER" id="PTHR24096">
    <property type="entry name" value="LONG-CHAIN-FATTY-ACID--COA LIGASE"/>
    <property type="match status" value="1"/>
</dbReference>
<sequence length="510" mass="52805">MICMRVDAAAGHPAVTVSRAVFGMTPTEDPLAEERAGGRLAVVDAMGDRAMSHADLAAAVGSLAAGLAREGIGPGTVVALHLPDSPEFVVALHAVTAAGATPMPVRPTTSAAEFATLLAQADAGVVITWPVLLDIAKAAVQARPVRRLFCFGDEPDVEPVAALHTGAAAPDVLLDPARDAALVACTRGDGAPARAVRLTHAEVVAGITRVADAGLVGPSDTVLSALPLADPIALNGLLNPGLRLGATVVTLAGAGRHELLRAIQDHRVTVLLAPPRLVEVLAYDRSVPRYNLRSLRAVVSAGGPLSAEAARACANRLGCPVRQAYGTAEAAGITHLNPRGVEEGTLDSVGRGLLGVAWRVVDPTTGTDQPAYQPGELCLRLPMTSAAAVPVRWLTTGDQAFADEHGRVYILGRLGARRPDPPAEPDTVLAAHPAVADAVIVPVPDLTVGLAPHAFVVATRPVSREELLAYVNGHVPSYRRVVALHVVDMIPRSPSGRVRRRALLQRAGLS</sequence>
<dbReference type="Gene3D" id="3.40.50.12780">
    <property type="entry name" value="N-terminal domain of ligase-like"/>
    <property type="match status" value="1"/>
</dbReference>
<dbReference type="SUPFAM" id="SSF56801">
    <property type="entry name" value="Acetyl-CoA synthetase-like"/>
    <property type="match status" value="1"/>
</dbReference>
<evidence type="ECO:0000256" key="2">
    <source>
        <dbReference type="ARBA" id="ARBA00022598"/>
    </source>
</evidence>
<comment type="caution">
    <text evidence="5">The sequence shown here is derived from an EMBL/GenBank/DDBJ whole genome shotgun (WGS) entry which is preliminary data.</text>
</comment>
<keyword evidence="2" id="KW-0436">Ligase</keyword>
<feature type="domain" description="AMP-binding enzyme C-terminal" evidence="4">
    <location>
        <begin position="427"/>
        <end position="496"/>
    </location>
</feature>
<reference evidence="5 6" key="1">
    <citation type="submission" date="2018-10" db="EMBL/GenBank/DDBJ databases">
        <title>Isolation from soil.</title>
        <authorList>
            <person name="Hu J."/>
        </authorList>
    </citation>
    <scope>NUCLEOTIDE SEQUENCE [LARGE SCALE GENOMIC DNA]</scope>
    <source>
        <strain evidence="5 6">NEAU-Ht49</strain>
    </source>
</reference>
<organism evidence="5 6">
    <name type="scientific">Actinomadura harenae</name>
    <dbReference type="NCBI Taxonomy" id="2483351"/>
    <lineage>
        <taxon>Bacteria</taxon>
        <taxon>Bacillati</taxon>
        <taxon>Actinomycetota</taxon>
        <taxon>Actinomycetes</taxon>
        <taxon>Streptosporangiales</taxon>
        <taxon>Thermomonosporaceae</taxon>
        <taxon>Actinomadura</taxon>
    </lineage>
</organism>
<dbReference type="Pfam" id="PF13193">
    <property type="entry name" value="AMP-binding_C"/>
    <property type="match status" value="1"/>
</dbReference>